<dbReference type="Gene3D" id="2.40.40.10">
    <property type="entry name" value="RlpA-like domain"/>
    <property type="match status" value="1"/>
</dbReference>
<dbReference type="Pfam" id="PF06725">
    <property type="entry name" value="3D"/>
    <property type="match status" value="1"/>
</dbReference>
<dbReference type="SMART" id="SM01208">
    <property type="entry name" value="G5"/>
    <property type="match status" value="1"/>
</dbReference>
<evidence type="ECO:0000256" key="1">
    <source>
        <dbReference type="ARBA" id="ARBA00022729"/>
    </source>
</evidence>
<dbReference type="Gene3D" id="2.20.230.10">
    <property type="entry name" value="Resuscitation-promoting factor rpfb"/>
    <property type="match status" value="1"/>
</dbReference>
<dbReference type="SUPFAM" id="SSF50685">
    <property type="entry name" value="Barwin-like endoglucanases"/>
    <property type="match status" value="1"/>
</dbReference>
<evidence type="ECO:0000259" key="3">
    <source>
        <dbReference type="PROSITE" id="PS51109"/>
    </source>
</evidence>
<dbReference type="InterPro" id="IPR011098">
    <property type="entry name" value="G5_dom"/>
</dbReference>
<gene>
    <name evidence="4" type="ORF">SDC9_120385</name>
</gene>
<dbReference type="GO" id="GO:0009254">
    <property type="term" value="P:peptidoglycan turnover"/>
    <property type="evidence" value="ECO:0007669"/>
    <property type="project" value="InterPro"/>
</dbReference>
<dbReference type="PROSITE" id="PS51109">
    <property type="entry name" value="G5"/>
    <property type="match status" value="1"/>
</dbReference>
<accession>A0A645C748</accession>
<dbReference type="PANTHER" id="PTHR39160:SF4">
    <property type="entry name" value="RESUSCITATION-PROMOTING FACTOR RPFB"/>
    <property type="match status" value="1"/>
</dbReference>
<dbReference type="InterPro" id="IPR010611">
    <property type="entry name" value="3D_dom"/>
</dbReference>
<dbReference type="AlphaFoldDB" id="A0A645C748"/>
<feature type="transmembrane region" description="Helical" evidence="2">
    <location>
        <begin position="9"/>
        <end position="30"/>
    </location>
</feature>
<dbReference type="Pfam" id="PF03990">
    <property type="entry name" value="DUF348"/>
    <property type="match status" value="1"/>
</dbReference>
<dbReference type="Pfam" id="PF07501">
    <property type="entry name" value="G5"/>
    <property type="match status" value="1"/>
</dbReference>
<proteinExistence type="predicted"/>
<dbReference type="EMBL" id="VSSQ01025343">
    <property type="protein sequence ID" value="MPM73405.1"/>
    <property type="molecule type" value="Genomic_DNA"/>
</dbReference>
<dbReference type="PANTHER" id="PTHR39160">
    <property type="entry name" value="CELL WALL-BINDING PROTEIN YOCH"/>
    <property type="match status" value="1"/>
</dbReference>
<evidence type="ECO:0000313" key="4">
    <source>
        <dbReference type="EMBL" id="MPM73405.1"/>
    </source>
</evidence>
<comment type="caution">
    <text evidence="4">The sequence shown here is derived from an EMBL/GenBank/DDBJ whole genome shotgun (WGS) entry which is preliminary data.</text>
</comment>
<keyword evidence="1" id="KW-0732">Signal</keyword>
<dbReference type="InterPro" id="IPR007137">
    <property type="entry name" value="DUF348"/>
</dbReference>
<reference evidence="4" key="1">
    <citation type="submission" date="2019-08" db="EMBL/GenBank/DDBJ databases">
        <authorList>
            <person name="Kucharzyk K."/>
            <person name="Murdoch R.W."/>
            <person name="Higgins S."/>
            <person name="Loffler F."/>
        </authorList>
    </citation>
    <scope>NUCLEOTIDE SEQUENCE</scope>
</reference>
<keyword evidence="2" id="KW-0472">Membrane</keyword>
<dbReference type="CDD" id="cd14667">
    <property type="entry name" value="3D_containing_proteins"/>
    <property type="match status" value="1"/>
</dbReference>
<dbReference type="GO" id="GO:0019867">
    <property type="term" value="C:outer membrane"/>
    <property type="evidence" value="ECO:0007669"/>
    <property type="project" value="InterPro"/>
</dbReference>
<sequence>MKNNFKNNIIFRSLLITLTFCVLLASYFLLKKEQIILQVNGKVTTVNSYGKTVKELLSENNICYDEDDIVYPSLHSKLEDYMNIKITYVQQISVSEHSRISYKTEVKKDKSLPKGVTKVAQEGKEGRKTIVYEEIYHDGKLVSRVVNKEMIREEPVNKVVIKGTGTSYVASSVNLSQTLSTEKSSSNVKGNKMVVSATAYSGDSVTATGTRPRWGTIAVDPRIIPYGTKVYIPKFNMTFVAEDCGGGIKGNRIDIFMNSSSACYNWGVRSIDIYIVG</sequence>
<keyword evidence="2" id="KW-0812">Transmembrane</keyword>
<dbReference type="InterPro" id="IPR051933">
    <property type="entry name" value="Resuscitation_pf_RpfB"/>
</dbReference>
<name>A0A645C748_9ZZZZ</name>
<protein>
    <recommendedName>
        <fullName evidence="3">G5 domain-containing protein</fullName>
    </recommendedName>
</protein>
<feature type="domain" description="G5" evidence="3">
    <location>
        <begin position="86"/>
        <end position="166"/>
    </location>
</feature>
<organism evidence="4">
    <name type="scientific">bioreactor metagenome</name>
    <dbReference type="NCBI Taxonomy" id="1076179"/>
    <lineage>
        <taxon>unclassified sequences</taxon>
        <taxon>metagenomes</taxon>
        <taxon>ecological metagenomes</taxon>
    </lineage>
</organism>
<evidence type="ECO:0000256" key="2">
    <source>
        <dbReference type="SAM" id="Phobius"/>
    </source>
</evidence>
<dbReference type="InterPro" id="IPR036908">
    <property type="entry name" value="RlpA-like_sf"/>
</dbReference>
<dbReference type="InterPro" id="IPR059180">
    <property type="entry name" value="3D_YorM"/>
</dbReference>
<dbReference type="GO" id="GO:0004553">
    <property type="term" value="F:hydrolase activity, hydrolyzing O-glycosyl compounds"/>
    <property type="evidence" value="ECO:0007669"/>
    <property type="project" value="InterPro"/>
</dbReference>
<keyword evidence="2" id="KW-1133">Transmembrane helix</keyword>